<keyword evidence="4 7" id="KW-0812">Transmembrane</keyword>
<organism evidence="8">
    <name type="scientific">termite gut metagenome</name>
    <dbReference type="NCBI Taxonomy" id="433724"/>
    <lineage>
        <taxon>unclassified sequences</taxon>
        <taxon>metagenomes</taxon>
        <taxon>organismal metagenomes</taxon>
    </lineage>
</organism>
<sequence>TPFLLITTYLILTVAELYISPLGISFVSKVAPPQYQGVMQGGWLGATAVGNQLLFIGSVLYESIPIWATWVVFVTACSISMITMFCMLKWLNKVAK</sequence>
<feature type="transmembrane region" description="Helical" evidence="7">
    <location>
        <begin position="43"/>
        <end position="61"/>
    </location>
</feature>
<dbReference type="Gene3D" id="1.20.1250.20">
    <property type="entry name" value="MFS general substrate transporter like domains"/>
    <property type="match status" value="1"/>
</dbReference>
<reference evidence="8" key="1">
    <citation type="submission" date="2019-03" db="EMBL/GenBank/DDBJ databases">
        <title>Single cell metagenomics reveals metabolic interactions within the superorganism composed of flagellate Streblomastix strix and complex community of Bacteroidetes bacteria on its surface.</title>
        <authorList>
            <person name="Treitli S.C."/>
            <person name="Kolisko M."/>
            <person name="Husnik F."/>
            <person name="Keeling P."/>
            <person name="Hampl V."/>
        </authorList>
    </citation>
    <scope>NUCLEOTIDE SEQUENCE</scope>
    <source>
        <strain evidence="8">STM</strain>
    </source>
</reference>
<evidence type="ECO:0000256" key="7">
    <source>
        <dbReference type="SAM" id="Phobius"/>
    </source>
</evidence>
<accession>A0A5J4RBY5</accession>
<evidence type="ECO:0000256" key="4">
    <source>
        <dbReference type="ARBA" id="ARBA00022692"/>
    </source>
</evidence>
<comment type="subcellular location">
    <subcellularLocation>
        <location evidence="1">Cell membrane</location>
        <topology evidence="1">Multi-pass membrane protein</topology>
    </subcellularLocation>
</comment>
<dbReference type="GO" id="GO:0005886">
    <property type="term" value="C:plasma membrane"/>
    <property type="evidence" value="ECO:0007669"/>
    <property type="project" value="UniProtKB-SubCell"/>
</dbReference>
<dbReference type="EMBL" id="SNRY01001481">
    <property type="protein sequence ID" value="KAA6330600.1"/>
    <property type="molecule type" value="Genomic_DNA"/>
</dbReference>
<evidence type="ECO:0000256" key="6">
    <source>
        <dbReference type="ARBA" id="ARBA00023136"/>
    </source>
</evidence>
<dbReference type="SUPFAM" id="SSF103473">
    <property type="entry name" value="MFS general substrate transporter"/>
    <property type="match status" value="1"/>
</dbReference>
<feature type="non-terminal residue" evidence="8">
    <location>
        <position position="1"/>
    </location>
</feature>
<keyword evidence="6 7" id="KW-0472">Membrane</keyword>
<dbReference type="PANTHER" id="PTHR23517">
    <property type="entry name" value="RESISTANCE PROTEIN MDTM, PUTATIVE-RELATED-RELATED"/>
    <property type="match status" value="1"/>
</dbReference>
<proteinExistence type="predicted"/>
<dbReference type="AlphaFoldDB" id="A0A5J4RBY5"/>
<dbReference type="PANTHER" id="PTHR23517:SF15">
    <property type="entry name" value="PROTON-DEPENDENT OLIGOPEPTIDE FAMILY TRANSPORT PROTEIN"/>
    <property type="match status" value="1"/>
</dbReference>
<evidence type="ECO:0000256" key="2">
    <source>
        <dbReference type="ARBA" id="ARBA00022448"/>
    </source>
</evidence>
<evidence type="ECO:0000256" key="5">
    <source>
        <dbReference type="ARBA" id="ARBA00022989"/>
    </source>
</evidence>
<keyword evidence="2" id="KW-0813">Transport</keyword>
<comment type="caution">
    <text evidence="8">The sequence shown here is derived from an EMBL/GenBank/DDBJ whole genome shotgun (WGS) entry which is preliminary data.</text>
</comment>
<keyword evidence="3" id="KW-1003">Cell membrane</keyword>
<evidence type="ECO:0000313" key="8">
    <source>
        <dbReference type="EMBL" id="KAA6330600.1"/>
    </source>
</evidence>
<protein>
    <submittedName>
        <fullName evidence="8">Di-/tripeptide transporter</fullName>
    </submittedName>
</protein>
<evidence type="ECO:0000256" key="1">
    <source>
        <dbReference type="ARBA" id="ARBA00004651"/>
    </source>
</evidence>
<keyword evidence="5 7" id="KW-1133">Transmembrane helix</keyword>
<dbReference type="InterPro" id="IPR050171">
    <property type="entry name" value="MFS_Transporters"/>
</dbReference>
<gene>
    <name evidence="8" type="ORF">EZS27_020717</name>
</gene>
<name>A0A5J4RBY5_9ZZZZ</name>
<dbReference type="InterPro" id="IPR036259">
    <property type="entry name" value="MFS_trans_sf"/>
</dbReference>
<evidence type="ECO:0000256" key="3">
    <source>
        <dbReference type="ARBA" id="ARBA00022475"/>
    </source>
</evidence>
<feature type="transmembrane region" description="Helical" evidence="7">
    <location>
        <begin position="67"/>
        <end position="91"/>
    </location>
</feature>
<feature type="transmembrane region" description="Helical" evidence="7">
    <location>
        <begin position="6"/>
        <end position="31"/>
    </location>
</feature>